<dbReference type="Pfam" id="PF20803">
    <property type="entry name" value="PaaX_M"/>
    <property type="match status" value="1"/>
</dbReference>
<name>A0A5E4W3I5_9BURK</name>
<dbReference type="Gene3D" id="1.10.10.10">
    <property type="entry name" value="Winged helix-like DNA-binding domain superfamily/Winged helix DNA-binding domain"/>
    <property type="match status" value="1"/>
</dbReference>
<dbReference type="InterPro" id="IPR012906">
    <property type="entry name" value="PaaX-like_N"/>
</dbReference>
<dbReference type="PANTHER" id="PTHR30319">
    <property type="entry name" value="PHENYLACETIC ACID REGULATOR-RELATED TRANSCRIPTIONAL REPRESSOR"/>
    <property type="match status" value="1"/>
</dbReference>
<dbReference type="PANTHER" id="PTHR30319:SF1">
    <property type="entry name" value="TRANSCRIPTIONAL REPRESSOR PAAX"/>
    <property type="match status" value="1"/>
</dbReference>
<feature type="domain" description="Transcriptional repressor PaaX-like N-terminal" evidence="2">
    <location>
        <begin position="25"/>
        <end position="93"/>
    </location>
</feature>
<evidence type="ECO:0000259" key="4">
    <source>
        <dbReference type="Pfam" id="PF20803"/>
    </source>
</evidence>
<dbReference type="Pfam" id="PF08223">
    <property type="entry name" value="PaaX_C"/>
    <property type="match status" value="1"/>
</dbReference>
<dbReference type="InterPro" id="IPR036388">
    <property type="entry name" value="WH-like_DNA-bd_sf"/>
</dbReference>
<dbReference type="InterPro" id="IPR013225">
    <property type="entry name" value="PaaX_C"/>
</dbReference>
<feature type="domain" description="Transcriptional repressor PaaX-like C-terminal" evidence="3">
    <location>
        <begin position="198"/>
        <end position="279"/>
    </location>
</feature>
<dbReference type="AlphaFoldDB" id="A0A5E4W3I5"/>
<protein>
    <submittedName>
        <fullName evidence="5">Transcriptional repressor PaaX</fullName>
    </submittedName>
</protein>
<organism evidence="5 6">
    <name type="scientific">Pandoraea nosoerga</name>
    <dbReference type="NCBI Taxonomy" id="2508296"/>
    <lineage>
        <taxon>Bacteria</taxon>
        <taxon>Pseudomonadati</taxon>
        <taxon>Pseudomonadota</taxon>
        <taxon>Betaproteobacteria</taxon>
        <taxon>Burkholderiales</taxon>
        <taxon>Burkholderiaceae</taxon>
        <taxon>Pandoraea</taxon>
    </lineage>
</organism>
<reference evidence="5 6" key="1">
    <citation type="submission" date="2019-08" db="EMBL/GenBank/DDBJ databases">
        <authorList>
            <person name="Peeters C."/>
        </authorList>
    </citation>
    <scope>NUCLEOTIDE SEQUENCE [LARGE SCALE GENOMIC DNA]</scope>
    <source>
        <strain evidence="5 6">LMG 31109</strain>
    </source>
</reference>
<evidence type="ECO:0000313" key="6">
    <source>
        <dbReference type="Proteomes" id="UP000367825"/>
    </source>
</evidence>
<proteinExistence type="predicted"/>
<dbReference type="GO" id="GO:0006351">
    <property type="term" value="P:DNA-templated transcription"/>
    <property type="evidence" value="ECO:0007669"/>
    <property type="project" value="InterPro"/>
</dbReference>
<sequence length="289" mass="31779">MPDSSHTALQFGDDADASERVSPGSARSLLLTLLGEFVMRENRPVWTATLLHVLEGVGIAEKAARQAIARASAAGWIENARDGRRASWTLTEYGRELITAGSLRVRSLAGEAWNGQWLILHLSLPETHRTQRVKAYRALSWLGFGNPSPALWVNPHVDRQAETKSAIVDLGLSGVALGFVGKSFDLGLNDTELATRAWDLDAVSAHYRELAATFQKMRPRSDDAILFAHVQLVNQLQRLPYVDPGLPDVLLPTGWQGRQDAAKLATIRERWQDAAHARWTALIGTAPAR</sequence>
<dbReference type="InterPro" id="IPR011965">
    <property type="entry name" value="PaaX_trns_reg"/>
</dbReference>
<dbReference type="EMBL" id="CABPSC010000011">
    <property type="protein sequence ID" value="VVE18196.1"/>
    <property type="molecule type" value="Genomic_DNA"/>
</dbReference>
<feature type="region of interest" description="Disordered" evidence="1">
    <location>
        <begin position="1"/>
        <end position="21"/>
    </location>
</feature>
<evidence type="ECO:0000256" key="1">
    <source>
        <dbReference type="SAM" id="MobiDB-lite"/>
    </source>
</evidence>
<evidence type="ECO:0000313" key="5">
    <source>
        <dbReference type="EMBL" id="VVE18196.1"/>
    </source>
</evidence>
<evidence type="ECO:0000259" key="2">
    <source>
        <dbReference type="Pfam" id="PF07848"/>
    </source>
</evidence>
<evidence type="ECO:0000259" key="3">
    <source>
        <dbReference type="Pfam" id="PF08223"/>
    </source>
</evidence>
<accession>A0A5E4W3I5</accession>
<keyword evidence="6" id="KW-1185">Reference proteome</keyword>
<dbReference type="Proteomes" id="UP000367825">
    <property type="component" value="Unassembled WGS sequence"/>
</dbReference>
<feature type="domain" description="Transcriptional repressor PaaX-like central Cas2-like" evidence="4">
    <location>
        <begin position="111"/>
        <end position="182"/>
    </location>
</feature>
<dbReference type="Gene3D" id="3.30.70.2650">
    <property type="match status" value="1"/>
</dbReference>
<dbReference type="OrthoDB" id="2270427at2"/>
<dbReference type="InterPro" id="IPR048846">
    <property type="entry name" value="PaaX-like_central"/>
</dbReference>
<dbReference type="Pfam" id="PF07848">
    <property type="entry name" value="PaaX"/>
    <property type="match status" value="1"/>
</dbReference>
<dbReference type="PIRSF" id="PIRSF020623">
    <property type="entry name" value="PaaX"/>
    <property type="match status" value="1"/>
</dbReference>
<gene>
    <name evidence="5" type="primary">paaX_1</name>
    <name evidence="5" type="ORF">PNO31109_02990</name>
</gene>